<gene>
    <name evidence="2" type="ORF">COS93_00165</name>
</gene>
<organism evidence="2 3">
    <name type="scientific">bacterium (Candidatus Gribaldobacteria) CG07_land_8_20_14_0_80_33_18</name>
    <dbReference type="NCBI Taxonomy" id="2014272"/>
    <lineage>
        <taxon>Bacteria</taxon>
        <taxon>Candidatus Gribaldobacteria</taxon>
    </lineage>
</organism>
<feature type="transmembrane region" description="Helical" evidence="1">
    <location>
        <begin position="18"/>
        <end position="37"/>
    </location>
</feature>
<sequence>MLNSTFQSASWRKKIKTFLFVVLFLNVFPLLVLAGSYQAQHNSTKFKIEYEGLVPCGCVTTTPAAEAREIDETCDKDIVPGSATNKIYLHCQFCHFFVVFNNIVSFILTWIIPSLAVLMTVITGILFIISHISQTEILPPGEKGGPALLKKAKESFKSILIGLVIIYGSYLIIGLVLATFGVADGVAEWTTLNQWAKPGSSWFTISCPIELRPAPLPSPPVIGPIPTPSGGEEIPCSNNALCQSLNWKRLAECHNVPYPRKTDDRLTALINCVKEKIEEPHYVKGKKYSGGRLGSIFTFDNDYEICNYMRGENNWRNKCNTTCSHEQHSCHYGGTSGTTGALAVDFGYSALALPEWVKVNLKAYADQVRELICSEIPCKSEDREEINNFDDATLAKIALLNNLTSSCAWEIAKNLSVDDSKKYYPWRTPTSGLVAGDLGKLIEGNHLHVSFFCEGL</sequence>
<evidence type="ECO:0000256" key="1">
    <source>
        <dbReference type="SAM" id="Phobius"/>
    </source>
</evidence>
<evidence type="ECO:0000313" key="2">
    <source>
        <dbReference type="EMBL" id="PIU47270.1"/>
    </source>
</evidence>
<keyword evidence="1" id="KW-0812">Transmembrane</keyword>
<keyword evidence="1" id="KW-0472">Membrane</keyword>
<accession>A0A2M6Z4F8</accession>
<dbReference type="Proteomes" id="UP000228777">
    <property type="component" value="Unassembled WGS sequence"/>
</dbReference>
<keyword evidence="1" id="KW-1133">Transmembrane helix</keyword>
<protein>
    <submittedName>
        <fullName evidence="2">Uncharacterized protein</fullName>
    </submittedName>
</protein>
<name>A0A2M6Z4F8_9BACT</name>
<reference evidence="3" key="1">
    <citation type="submission" date="2017-09" db="EMBL/GenBank/DDBJ databases">
        <title>Depth-based differentiation of microbial function through sediment-hosted aquifers and enrichment of novel symbionts in the deep terrestrial subsurface.</title>
        <authorList>
            <person name="Probst A.J."/>
            <person name="Ladd B."/>
            <person name="Jarett J.K."/>
            <person name="Geller-Mcgrath D.E."/>
            <person name="Sieber C.M.K."/>
            <person name="Emerson J.B."/>
            <person name="Anantharaman K."/>
            <person name="Thomas B.C."/>
            <person name="Malmstrom R."/>
            <person name="Stieglmeier M."/>
            <person name="Klingl A."/>
            <person name="Woyke T."/>
            <person name="Ryan C.M."/>
            <person name="Banfield J.F."/>
        </authorList>
    </citation>
    <scope>NUCLEOTIDE SEQUENCE [LARGE SCALE GENOMIC DNA]</scope>
</reference>
<dbReference type="AlphaFoldDB" id="A0A2M6Z4F8"/>
<evidence type="ECO:0000313" key="3">
    <source>
        <dbReference type="Proteomes" id="UP000228777"/>
    </source>
</evidence>
<feature type="transmembrane region" description="Helical" evidence="1">
    <location>
        <begin position="107"/>
        <end position="129"/>
    </location>
</feature>
<proteinExistence type="predicted"/>
<dbReference type="EMBL" id="PEWP01000006">
    <property type="protein sequence ID" value="PIU47270.1"/>
    <property type="molecule type" value="Genomic_DNA"/>
</dbReference>
<comment type="caution">
    <text evidence="2">The sequence shown here is derived from an EMBL/GenBank/DDBJ whole genome shotgun (WGS) entry which is preliminary data.</text>
</comment>
<feature type="transmembrane region" description="Helical" evidence="1">
    <location>
        <begin position="159"/>
        <end position="183"/>
    </location>
</feature>